<feature type="chain" id="PRO_5032450824" evidence="1">
    <location>
        <begin position="25"/>
        <end position="257"/>
    </location>
</feature>
<evidence type="ECO:0000313" key="2">
    <source>
        <dbReference type="EMBL" id="CAF0993612.1"/>
    </source>
</evidence>
<comment type="caution">
    <text evidence="2">The sequence shown here is derived from an EMBL/GenBank/DDBJ whole genome shotgun (WGS) entry which is preliminary data.</text>
</comment>
<accession>A0A814G4T4</accession>
<organism evidence="2 3">
    <name type="scientific">Adineta ricciae</name>
    <name type="common">Rotifer</name>
    <dbReference type="NCBI Taxonomy" id="249248"/>
    <lineage>
        <taxon>Eukaryota</taxon>
        <taxon>Metazoa</taxon>
        <taxon>Spiralia</taxon>
        <taxon>Gnathifera</taxon>
        <taxon>Rotifera</taxon>
        <taxon>Eurotatoria</taxon>
        <taxon>Bdelloidea</taxon>
        <taxon>Adinetida</taxon>
        <taxon>Adinetidae</taxon>
        <taxon>Adineta</taxon>
    </lineage>
</organism>
<gene>
    <name evidence="2" type="ORF">XAT740_LOCUS12829</name>
</gene>
<keyword evidence="3" id="KW-1185">Reference proteome</keyword>
<feature type="signal peptide" evidence="1">
    <location>
        <begin position="1"/>
        <end position="24"/>
    </location>
</feature>
<dbReference type="AlphaFoldDB" id="A0A814G4T4"/>
<protein>
    <submittedName>
        <fullName evidence="2">Uncharacterized protein</fullName>
    </submittedName>
</protein>
<evidence type="ECO:0000313" key="3">
    <source>
        <dbReference type="Proteomes" id="UP000663828"/>
    </source>
</evidence>
<proteinExistence type="predicted"/>
<keyword evidence="1" id="KW-0732">Signal</keyword>
<name>A0A814G4T4_ADIRI</name>
<evidence type="ECO:0000256" key="1">
    <source>
        <dbReference type="SAM" id="SignalP"/>
    </source>
</evidence>
<sequence>MFFKSSVYLLVSAFVSFLINHSFSTVSKRLKRQVNDYAPKCIVQNTPLDQSYNFAQKNETPTSRRKRFVLFPEFELFLNDYRYVNRTYDMSYWISNFYPDRLRTDYIHLCLENIMNQISQVIDQPIIPERAADPGKANFHFVFFDYTKCPTESGSGATVDGVQALEKLYIYSENLTRENRYRAHGGIHIEEDDLLISEIKFNMQQTFLEVADWIYDPVVYTCKDEENLCDMDAHYVLFHETLHGFGIEVELFCRFAF</sequence>
<dbReference type="EMBL" id="CAJNOR010000731">
    <property type="protein sequence ID" value="CAF0993612.1"/>
    <property type="molecule type" value="Genomic_DNA"/>
</dbReference>
<dbReference type="Proteomes" id="UP000663828">
    <property type="component" value="Unassembled WGS sequence"/>
</dbReference>
<reference evidence="2" key="1">
    <citation type="submission" date="2021-02" db="EMBL/GenBank/DDBJ databases">
        <authorList>
            <person name="Nowell W R."/>
        </authorList>
    </citation>
    <scope>NUCLEOTIDE SEQUENCE</scope>
</reference>